<reference evidence="8" key="1">
    <citation type="submission" date="2020-10" db="EMBL/GenBank/DDBJ databases">
        <authorList>
            <person name="Gilroy R."/>
        </authorList>
    </citation>
    <scope>NUCLEOTIDE SEQUENCE</scope>
    <source>
        <strain evidence="8">1748</strain>
    </source>
</reference>
<evidence type="ECO:0000256" key="4">
    <source>
        <dbReference type="ARBA" id="ARBA00023163"/>
    </source>
</evidence>
<evidence type="ECO:0000313" key="9">
    <source>
        <dbReference type="Proteomes" id="UP000823629"/>
    </source>
</evidence>
<dbReference type="InterPro" id="IPR029072">
    <property type="entry name" value="YebC-like"/>
</dbReference>
<keyword evidence="3 5" id="KW-0238">DNA-binding</keyword>
<dbReference type="PANTHER" id="PTHR12532:SF0">
    <property type="entry name" value="TRANSLATIONAL ACTIVATOR OF CYTOCHROME C OXIDASE 1"/>
    <property type="match status" value="1"/>
</dbReference>
<dbReference type="NCBIfam" id="NF009044">
    <property type="entry name" value="PRK12378.1"/>
    <property type="match status" value="1"/>
</dbReference>
<dbReference type="GO" id="GO:0003677">
    <property type="term" value="F:DNA binding"/>
    <property type="evidence" value="ECO:0007669"/>
    <property type="project" value="UniProtKB-UniRule"/>
</dbReference>
<gene>
    <name evidence="8" type="ORF">IAC78_04335</name>
</gene>
<keyword evidence="4 5" id="KW-0804">Transcription</keyword>
<evidence type="ECO:0000313" key="8">
    <source>
        <dbReference type="EMBL" id="MBO8414676.1"/>
    </source>
</evidence>
<dbReference type="SUPFAM" id="SSF75625">
    <property type="entry name" value="YebC-like"/>
    <property type="match status" value="1"/>
</dbReference>
<comment type="subcellular location">
    <subcellularLocation>
        <location evidence="5">Cytoplasm</location>
    </subcellularLocation>
</comment>
<dbReference type="InterPro" id="IPR048300">
    <property type="entry name" value="TACO1_YebC-like_2nd/3rd_dom"/>
</dbReference>
<dbReference type="InterPro" id="IPR002876">
    <property type="entry name" value="Transcrip_reg_TACO1-like"/>
</dbReference>
<dbReference type="InterPro" id="IPR017856">
    <property type="entry name" value="Integrase-like_N"/>
</dbReference>
<evidence type="ECO:0000259" key="7">
    <source>
        <dbReference type="Pfam" id="PF20772"/>
    </source>
</evidence>
<dbReference type="Pfam" id="PF01709">
    <property type="entry name" value="Transcrip_reg"/>
    <property type="match status" value="1"/>
</dbReference>
<dbReference type="Proteomes" id="UP000823629">
    <property type="component" value="Unassembled WGS sequence"/>
</dbReference>
<reference evidence="8" key="2">
    <citation type="journal article" date="2021" name="PeerJ">
        <title>Extensive microbial diversity within the chicken gut microbiome revealed by metagenomics and culture.</title>
        <authorList>
            <person name="Gilroy R."/>
            <person name="Ravi A."/>
            <person name="Getino M."/>
            <person name="Pursley I."/>
            <person name="Horton D.L."/>
            <person name="Alikhan N.F."/>
            <person name="Baker D."/>
            <person name="Gharbi K."/>
            <person name="Hall N."/>
            <person name="Watson M."/>
            <person name="Adriaenssens E.M."/>
            <person name="Foster-Nyarko E."/>
            <person name="Jarju S."/>
            <person name="Secka A."/>
            <person name="Antonio M."/>
            <person name="Oren A."/>
            <person name="Chaudhuri R.R."/>
            <person name="La Ragione R."/>
            <person name="Hildebrand F."/>
            <person name="Pallen M.J."/>
        </authorList>
    </citation>
    <scope>NUCLEOTIDE SEQUENCE</scope>
    <source>
        <strain evidence="8">1748</strain>
    </source>
</reference>
<proteinExistence type="inferred from homology"/>
<name>A0A9D9DAT7_9BACL</name>
<dbReference type="InterPro" id="IPR049083">
    <property type="entry name" value="TACO1_YebC_N"/>
</dbReference>
<dbReference type="Gene3D" id="1.10.10.200">
    <property type="match status" value="1"/>
</dbReference>
<dbReference type="GO" id="GO:0005829">
    <property type="term" value="C:cytosol"/>
    <property type="evidence" value="ECO:0007669"/>
    <property type="project" value="TreeGrafter"/>
</dbReference>
<feature type="domain" description="TACO1/YebC-like second and third" evidence="6">
    <location>
        <begin position="79"/>
        <end position="236"/>
    </location>
</feature>
<evidence type="ECO:0000256" key="2">
    <source>
        <dbReference type="ARBA" id="ARBA00023015"/>
    </source>
</evidence>
<comment type="caution">
    <text evidence="8">The sequence shown here is derived from an EMBL/GenBank/DDBJ whole genome shotgun (WGS) entry which is preliminary data.</text>
</comment>
<dbReference type="Pfam" id="PF20772">
    <property type="entry name" value="TACO1_YebC_N"/>
    <property type="match status" value="1"/>
</dbReference>
<keyword evidence="5" id="KW-0963">Cytoplasm</keyword>
<protein>
    <recommendedName>
        <fullName evidence="5">Probable transcriptional regulatory protein IAC78_04335</fullName>
    </recommendedName>
</protein>
<dbReference type="HAMAP" id="MF_00693">
    <property type="entry name" value="Transcrip_reg_TACO1"/>
    <property type="match status" value="1"/>
</dbReference>
<dbReference type="EMBL" id="JADING010000127">
    <property type="protein sequence ID" value="MBO8414676.1"/>
    <property type="molecule type" value="Genomic_DNA"/>
</dbReference>
<dbReference type="GO" id="GO:0006355">
    <property type="term" value="P:regulation of DNA-templated transcription"/>
    <property type="evidence" value="ECO:0007669"/>
    <property type="project" value="UniProtKB-UniRule"/>
</dbReference>
<evidence type="ECO:0000256" key="3">
    <source>
        <dbReference type="ARBA" id="ARBA00023125"/>
    </source>
</evidence>
<sequence>MGRAYEVRKASIAATGKAKSALYMKASREIYMAAKGGSPDPRENLALRAVLEKYKGQSIPKDVIQRAIDKAQGKGAEDYISATYEGFGPGQSMIIVETLSDNAKRAFSEVRAVFNHKGGKIADSGSVSYNFQRLGELDFKGSDPDNITENLIMDDIDVKEVKTMEDGVISVLVAPTDLSRAEKVLRDLGIEEFLANEITLIPDQTIELTGEELEKYQNFVDALNELDDVQTVYTNVVL</sequence>
<dbReference type="AlphaFoldDB" id="A0A9D9DAT7"/>
<evidence type="ECO:0000259" key="6">
    <source>
        <dbReference type="Pfam" id="PF01709"/>
    </source>
</evidence>
<comment type="similarity">
    <text evidence="1 5">Belongs to the TACO1 family.</text>
</comment>
<dbReference type="PANTHER" id="PTHR12532">
    <property type="entry name" value="TRANSLATIONAL ACTIVATOR OF CYTOCHROME C OXIDASE 1"/>
    <property type="match status" value="1"/>
</dbReference>
<dbReference type="Gene3D" id="3.30.70.980">
    <property type="match status" value="2"/>
</dbReference>
<evidence type="ECO:0000256" key="5">
    <source>
        <dbReference type="HAMAP-Rule" id="MF_00693"/>
    </source>
</evidence>
<organism evidence="8 9">
    <name type="scientific">Candidatus Scatoplasma merdavium</name>
    <dbReference type="NCBI Taxonomy" id="2840932"/>
    <lineage>
        <taxon>Bacteria</taxon>
        <taxon>Bacillati</taxon>
        <taxon>Bacillota</taxon>
        <taxon>Bacilli</taxon>
        <taxon>Bacillales</taxon>
        <taxon>Candidatus Scatoplasma</taxon>
    </lineage>
</organism>
<keyword evidence="2 5" id="KW-0805">Transcription regulation</keyword>
<accession>A0A9D9DAT7</accession>
<dbReference type="InterPro" id="IPR026564">
    <property type="entry name" value="Transcrip_reg_TACO1-like_dom3"/>
</dbReference>
<feature type="domain" description="TACO1/YebC-like N-terminal" evidence="7">
    <location>
        <begin position="5"/>
        <end position="74"/>
    </location>
</feature>
<evidence type="ECO:0000256" key="1">
    <source>
        <dbReference type="ARBA" id="ARBA00008724"/>
    </source>
</evidence>